<keyword evidence="3" id="KW-1185">Reference proteome</keyword>
<dbReference type="PANTHER" id="PTHR33434">
    <property type="entry name" value="DEGV DOMAIN-CONTAINING PROTEIN DR_1986-RELATED"/>
    <property type="match status" value="1"/>
</dbReference>
<protein>
    <submittedName>
        <fullName evidence="2">DegV family protein</fullName>
    </submittedName>
</protein>
<dbReference type="RefSeq" id="WP_231061408.1">
    <property type="nucleotide sequence ID" value="NZ_JAJNOR010000001.1"/>
</dbReference>
<sequence length="285" mass="31591">MNNADVKIIADSTCDLTEELLKKYEITIVPLCIVMDDKSYYDRTEVTPEEIFRWSEEHKTTPKTAAISMEKALEAAGPYIKDGRDVIFIGISEEMSTTCNVMRLAAAELETDRLFVIDSRSLSTGIGLQVLRAAELAKTGMPAEEIVKIIEEIKDKVRASFVVDTLTYLARGGRCTAAAALLANTLKLKPRIEVKDGKMGVEKKYRGTLEKVILKYTKDMEEDLLRADGKRIFITHSGCGRAVVEQVRTYLEGLGKFQEIIETRAGGVISSHCGPGTLGVLFFLK</sequence>
<accession>A0AAP2RFX6</accession>
<dbReference type="InterPro" id="IPR003797">
    <property type="entry name" value="DegV"/>
</dbReference>
<dbReference type="SUPFAM" id="SSF82549">
    <property type="entry name" value="DAK1/DegV-like"/>
    <property type="match status" value="1"/>
</dbReference>
<dbReference type="AlphaFoldDB" id="A0AAP2RFX6"/>
<dbReference type="Pfam" id="PF02645">
    <property type="entry name" value="DegV"/>
    <property type="match status" value="1"/>
</dbReference>
<dbReference type="NCBIfam" id="TIGR00762">
    <property type="entry name" value="DegV"/>
    <property type="match status" value="1"/>
</dbReference>
<keyword evidence="1" id="KW-0446">Lipid-binding</keyword>
<dbReference type="InterPro" id="IPR043168">
    <property type="entry name" value="DegV_C"/>
</dbReference>
<dbReference type="EMBL" id="JAJNOR010000001">
    <property type="protein sequence ID" value="MCD2491477.1"/>
    <property type="molecule type" value="Genomic_DNA"/>
</dbReference>
<dbReference type="Proteomes" id="UP001299265">
    <property type="component" value="Unassembled WGS sequence"/>
</dbReference>
<evidence type="ECO:0000313" key="2">
    <source>
        <dbReference type="EMBL" id="MCD2491477.1"/>
    </source>
</evidence>
<comment type="caution">
    <text evidence="2">The sequence shown here is derived from an EMBL/GenBank/DDBJ whole genome shotgun (WGS) entry which is preliminary data.</text>
</comment>
<gene>
    <name evidence="2" type="ORF">LQE92_02395</name>
</gene>
<name>A0AAP2RFX6_9FIRM</name>
<dbReference type="Gene3D" id="3.40.50.10170">
    <property type="match status" value="1"/>
</dbReference>
<organism evidence="2 3">
    <name type="scientific">Lientehia hominis</name>
    <dbReference type="NCBI Taxonomy" id="2897778"/>
    <lineage>
        <taxon>Bacteria</taxon>
        <taxon>Bacillati</taxon>
        <taxon>Bacillota</taxon>
        <taxon>Clostridia</taxon>
        <taxon>Lachnospirales</taxon>
        <taxon>Lachnospiraceae</taxon>
        <taxon>Lientehia</taxon>
    </lineage>
</organism>
<dbReference type="PANTHER" id="PTHR33434:SF2">
    <property type="entry name" value="FATTY ACID-BINDING PROTEIN TM_1468"/>
    <property type="match status" value="1"/>
</dbReference>
<evidence type="ECO:0000256" key="1">
    <source>
        <dbReference type="ARBA" id="ARBA00023121"/>
    </source>
</evidence>
<dbReference type="Gene3D" id="3.30.1180.10">
    <property type="match status" value="1"/>
</dbReference>
<proteinExistence type="predicted"/>
<reference evidence="2 3" key="1">
    <citation type="submission" date="2021-11" db="EMBL/GenBank/DDBJ databases">
        <title>Lacrimispora sp. nov. NSJ-141 isolated from human feces.</title>
        <authorList>
            <person name="Abdugheni R."/>
        </authorList>
    </citation>
    <scope>NUCLEOTIDE SEQUENCE [LARGE SCALE GENOMIC DNA]</scope>
    <source>
        <strain evidence="2 3">NSJ-141</strain>
    </source>
</reference>
<evidence type="ECO:0000313" key="3">
    <source>
        <dbReference type="Proteomes" id="UP001299265"/>
    </source>
</evidence>
<dbReference type="PROSITE" id="PS51482">
    <property type="entry name" value="DEGV"/>
    <property type="match status" value="1"/>
</dbReference>
<dbReference type="GO" id="GO:0008289">
    <property type="term" value="F:lipid binding"/>
    <property type="evidence" value="ECO:0007669"/>
    <property type="project" value="UniProtKB-KW"/>
</dbReference>
<dbReference type="InterPro" id="IPR050270">
    <property type="entry name" value="DegV_domain_contain"/>
</dbReference>